<keyword evidence="2" id="KW-1185">Reference proteome</keyword>
<evidence type="ECO:0000313" key="1">
    <source>
        <dbReference type="EMBL" id="TDE35579.1"/>
    </source>
</evidence>
<dbReference type="Pfam" id="PF05035">
    <property type="entry name" value="DGOK"/>
    <property type="match status" value="1"/>
</dbReference>
<keyword evidence="1" id="KW-0808">Transferase</keyword>
<dbReference type="InterPro" id="IPR007729">
    <property type="entry name" value="DGOK"/>
</dbReference>
<reference evidence="1 2" key="1">
    <citation type="submission" date="2019-03" db="EMBL/GenBank/DDBJ databases">
        <authorList>
            <person name="Zhang S."/>
        </authorList>
    </citation>
    <scope>NUCLEOTIDE SEQUENCE [LARGE SCALE GENOMIC DNA]</scope>
    <source>
        <strain evidence="1 2">S4J41</strain>
    </source>
</reference>
<comment type="caution">
    <text evidence="1">The sequence shown here is derived from an EMBL/GenBank/DDBJ whole genome shotgun (WGS) entry which is preliminary data.</text>
</comment>
<name>A0A4R5ELN5_9RHOB</name>
<dbReference type="Gene3D" id="3.30.420.310">
    <property type="entry name" value="2-keto-3-deoxy-galactonokinase, C-terminal domain"/>
    <property type="match status" value="1"/>
</dbReference>
<dbReference type="EMBL" id="SMFP01000012">
    <property type="protein sequence ID" value="TDE35579.1"/>
    <property type="molecule type" value="Genomic_DNA"/>
</dbReference>
<dbReference type="RefSeq" id="WP_132830643.1">
    <property type="nucleotide sequence ID" value="NZ_SMFP01000012.1"/>
</dbReference>
<gene>
    <name evidence="1" type="ORF">E1B25_16615</name>
</gene>
<dbReference type="InterPro" id="IPR042257">
    <property type="entry name" value="DGOK_C"/>
</dbReference>
<sequence length="294" mass="30606">MAMNPASDNASWCAIELSPHAGRGWAARGWAMQGDTMKATHQIESLSARPGIAVAKELVQALCPGVPAVICGLAEGPEPIAVPAKPASILPVPLEQMQAHALPGLRQDTPPGLMRAGAVRVAGFLALNPGWDGVICLPGPVTHWVQISADEVVSFLSALTGEIATALATASSLRPALEGDGWDSTEFSAALDSVLSRPERLATGLATIQTGAELGTLRPGQARAQLFGLLTGAELAAARPYWLGQQVALIGTETEARPYAEALQRQGVPTTIANEARMTLAGLTAAWRRIKHTG</sequence>
<organism evidence="1 2">
    <name type="scientific">Antarcticimicrobium sediminis</name>
    <dbReference type="NCBI Taxonomy" id="2546227"/>
    <lineage>
        <taxon>Bacteria</taxon>
        <taxon>Pseudomonadati</taxon>
        <taxon>Pseudomonadota</taxon>
        <taxon>Alphaproteobacteria</taxon>
        <taxon>Rhodobacterales</taxon>
        <taxon>Paracoccaceae</taxon>
        <taxon>Antarcticimicrobium</taxon>
    </lineage>
</organism>
<protein>
    <submittedName>
        <fullName evidence="1">2-keto-3-deoxy-galactonokinase</fullName>
    </submittedName>
</protein>
<keyword evidence="1" id="KW-0418">Kinase</keyword>
<evidence type="ECO:0000313" key="2">
    <source>
        <dbReference type="Proteomes" id="UP000294662"/>
    </source>
</evidence>
<dbReference type="AlphaFoldDB" id="A0A4R5ELN5"/>
<dbReference type="GO" id="GO:0034194">
    <property type="term" value="P:D-galactonate catabolic process"/>
    <property type="evidence" value="ECO:0007669"/>
    <property type="project" value="InterPro"/>
</dbReference>
<accession>A0A4R5ELN5</accession>
<dbReference type="OrthoDB" id="256574at2"/>
<dbReference type="Proteomes" id="UP000294662">
    <property type="component" value="Unassembled WGS sequence"/>
</dbReference>
<dbReference type="GO" id="GO:0008671">
    <property type="term" value="F:2-dehydro-3-deoxygalactonokinase activity"/>
    <property type="evidence" value="ECO:0007669"/>
    <property type="project" value="InterPro"/>
</dbReference>
<proteinExistence type="predicted"/>